<proteinExistence type="predicted"/>
<dbReference type="InterPro" id="IPR029058">
    <property type="entry name" value="AB_hydrolase_fold"/>
</dbReference>
<dbReference type="EMBL" id="NQWI01000015">
    <property type="protein sequence ID" value="PDW04111.1"/>
    <property type="molecule type" value="Genomic_DNA"/>
</dbReference>
<keyword evidence="3" id="KW-1185">Reference proteome</keyword>
<sequence>MAQPIVLLGGWLSSPKDYVGMARTLAAPPYNRIVYITDFTRIEWAKVRDPDFTPVLNVLARTVELALQETGAERIDLIGHSAGGRVARAYLGHLPYNGITYDGQRHVASLTTLGTAHTTYEVWVKGFGALINERYPGAFYEHIRYTSVAGRSVLGRRFFGNGEQMLAFRSYETSFGDGRQMGDGIIPTHCCYLEGADNLMLEGARHAPYNAPRTWYGAPAVIPLWFESVAEPLPA</sequence>
<dbReference type="Pfam" id="PF00561">
    <property type="entry name" value="Abhydrolase_1"/>
    <property type="match status" value="1"/>
</dbReference>
<name>A0A2A6RMI3_9CHLR</name>
<comment type="caution">
    <text evidence="2">The sequence shown here is derived from an EMBL/GenBank/DDBJ whole genome shotgun (WGS) entry which is preliminary data.</text>
</comment>
<evidence type="ECO:0000313" key="2">
    <source>
        <dbReference type="EMBL" id="PDW04111.1"/>
    </source>
</evidence>
<feature type="domain" description="AB hydrolase-1" evidence="1">
    <location>
        <begin position="58"/>
        <end position="138"/>
    </location>
</feature>
<evidence type="ECO:0000313" key="3">
    <source>
        <dbReference type="Proteomes" id="UP000220527"/>
    </source>
</evidence>
<gene>
    <name evidence="2" type="ORF">CJ255_05310</name>
</gene>
<dbReference type="SUPFAM" id="SSF53474">
    <property type="entry name" value="alpha/beta-Hydrolases"/>
    <property type="match status" value="1"/>
</dbReference>
<organism evidence="2 3">
    <name type="scientific">Candidatus Viridilinea mediisalina</name>
    <dbReference type="NCBI Taxonomy" id="2024553"/>
    <lineage>
        <taxon>Bacteria</taxon>
        <taxon>Bacillati</taxon>
        <taxon>Chloroflexota</taxon>
        <taxon>Chloroflexia</taxon>
        <taxon>Chloroflexales</taxon>
        <taxon>Chloroflexineae</taxon>
        <taxon>Oscillochloridaceae</taxon>
        <taxon>Candidatus Viridilinea</taxon>
    </lineage>
</organism>
<dbReference type="OrthoDB" id="148342at2"/>
<accession>A0A2A6RMI3</accession>
<dbReference type="PANTHER" id="PTHR47909">
    <property type="entry name" value="ALPHA/BETA-HYDROLASES SUPERFAMILY PROTEIN"/>
    <property type="match status" value="1"/>
</dbReference>
<dbReference type="Gene3D" id="3.40.50.1820">
    <property type="entry name" value="alpha/beta hydrolase"/>
    <property type="match status" value="1"/>
</dbReference>
<dbReference type="AlphaFoldDB" id="A0A2A6RMI3"/>
<reference evidence="3" key="1">
    <citation type="submission" date="2017-08" db="EMBL/GenBank/DDBJ databases">
        <authorList>
            <person name="Grouzdev D.S."/>
            <person name="Gaisin V.A."/>
            <person name="Rysina M.S."/>
            <person name="Gorlenko V.M."/>
        </authorList>
    </citation>
    <scope>NUCLEOTIDE SEQUENCE [LARGE SCALE GENOMIC DNA]</scope>
    <source>
        <strain evidence="3">Kir15-3F</strain>
    </source>
</reference>
<evidence type="ECO:0000259" key="1">
    <source>
        <dbReference type="Pfam" id="PF00561"/>
    </source>
</evidence>
<protein>
    <submittedName>
        <fullName evidence="2">Lipase</fullName>
    </submittedName>
</protein>
<dbReference type="InterPro" id="IPR000073">
    <property type="entry name" value="AB_hydrolase_1"/>
</dbReference>
<dbReference type="PANTHER" id="PTHR47909:SF2">
    <property type="entry name" value="GPI INOSITOL-DEACYLASE"/>
    <property type="match status" value="1"/>
</dbReference>
<dbReference type="Proteomes" id="UP000220527">
    <property type="component" value="Unassembled WGS sequence"/>
</dbReference>
<dbReference type="RefSeq" id="WP_097643054.1">
    <property type="nucleotide sequence ID" value="NZ_NQWI01000015.1"/>
</dbReference>